<dbReference type="EMBL" id="FWWU01000007">
    <property type="protein sequence ID" value="SMB84603.1"/>
    <property type="molecule type" value="Genomic_DNA"/>
</dbReference>
<dbReference type="RefSeq" id="WP_139806653.1">
    <property type="nucleotide sequence ID" value="NZ_FWWU01000007.1"/>
</dbReference>
<organism evidence="2 3">
    <name type="scientific">Deinococcus hopiensis KR-140</name>
    <dbReference type="NCBI Taxonomy" id="695939"/>
    <lineage>
        <taxon>Bacteria</taxon>
        <taxon>Thermotogati</taxon>
        <taxon>Deinococcota</taxon>
        <taxon>Deinococci</taxon>
        <taxon>Deinococcales</taxon>
        <taxon>Deinococcaceae</taxon>
        <taxon>Deinococcus</taxon>
    </lineage>
</organism>
<accession>A0A1W1UU55</accession>
<keyword evidence="3" id="KW-1185">Reference proteome</keyword>
<reference evidence="2 3" key="1">
    <citation type="submission" date="2017-04" db="EMBL/GenBank/DDBJ databases">
        <authorList>
            <person name="Afonso C.L."/>
            <person name="Miller P.J."/>
            <person name="Scott M.A."/>
            <person name="Spackman E."/>
            <person name="Goraichik I."/>
            <person name="Dimitrov K.M."/>
            <person name="Suarez D.L."/>
            <person name="Swayne D.E."/>
        </authorList>
    </citation>
    <scope>NUCLEOTIDE SEQUENCE [LARGE SCALE GENOMIC DNA]</scope>
    <source>
        <strain evidence="2 3">KR-140</strain>
    </source>
</reference>
<dbReference type="STRING" id="695939.SAMN00790413_05211"/>
<evidence type="ECO:0000256" key="1">
    <source>
        <dbReference type="SAM" id="MobiDB-lite"/>
    </source>
</evidence>
<evidence type="ECO:0000313" key="3">
    <source>
        <dbReference type="Proteomes" id="UP000192582"/>
    </source>
</evidence>
<evidence type="ECO:0000313" key="2">
    <source>
        <dbReference type="EMBL" id="SMB84603.1"/>
    </source>
</evidence>
<dbReference type="Proteomes" id="UP000192582">
    <property type="component" value="Unassembled WGS sequence"/>
</dbReference>
<proteinExistence type="predicted"/>
<name>A0A1W1UU55_9DEIO</name>
<feature type="region of interest" description="Disordered" evidence="1">
    <location>
        <begin position="80"/>
        <end position="147"/>
    </location>
</feature>
<dbReference type="AlphaFoldDB" id="A0A1W1UU55"/>
<protein>
    <submittedName>
        <fullName evidence="2">Uncharacterized protein</fullName>
    </submittedName>
</protein>
<sequence length="147" mass="15788">MIDPPIPPAAGELGAALSGKDKAVADTSRVTFNMWKAGVAEKYSGRYRVFPNIRLNDLFYISALWRLLSWTARATTVSALPGSGEKRGVPVRSTAPGRAAGRSHLYPGAFPGGTGPIPVPRNHSVKQKSPLPPMPEHMGKRKAQRSC</sequence>
<gene>
    <name evidence="2" type="ORF">SAMN00790413_05211</name>
</gene>